<organism evidence="2 3">
    <name type="scientific">Phyllobacterium phragmitis</name>
    <dbReference type="NCBI Taxonomy" id="2670329"/>
    <lineage>
        <taxon>Bacteria</taxon>
        <taxon>Pseudomonadati</taxon>
        <taxon>Pseudomonadota</taxon>
        <taxon>Alphaproteobacteria</taxon>
        <taxon>Hyphomicrobiales</taxon>
        <taxon>Phyllobacteriaceae</taxon>
        <taxon>Phyllobacterium</taxon>
    </lineage>
</organism>
<dbReference type="RefSeq" id="WP_407866494.1">
    <property type="nucleotide sequence ID" value="NZ_BAAFZP010000002.1"/>
</dbReference>
<dbReference type="Pfam" id="PF01882">
    <property type="entry name" value="DUF58"/>
    <property type="match status" value="1"/>
</dbReference>
<sequence length="289" mass="32312">MSERVAALPPLFPVPYRLAWRPGSMRPGAHHGSGEGGSGAFRRHVPLLQHPDPRRIDFRRTFQDPMGEVHVRRFAPRSAITLIALVDLSGSMGFEGHVRRMAVVAELCATLALSAHKTGDRFGLIGCDSSVRKDVFIAPAHRRGLEVEVFDLLARARPGGASVRGLAETAGWLPARRSLVFLISDFLFPVVELEGILDALWRHDIVPVLLRDSGEGEDVPAWGLVELRDLETGRRRLTVMRPALRDRWRRARQERFGQLDRLFGARGRLPVHLVDRFDPDELAESLIGE</sequence>
<proteinExistence type="predicted"/>
<dbReference type="InterPro" id="IPR002881">
    <property type="entry name" value="DUF58"/>
</dbReference>
<reference evidence="2 3" key="1">
    <citation type="submission" date="2024-10" db="EMBL/GenBank/DDBJ databases">
        <title>Isolation, draft genome sequencing and identification of Phyllobacterium sp. NSA23, isolated from leaf soil.</title>
        <authorList>
            <person name="Akita H."/>
        </authorList>
    </citation>
    <scope>NUCLEOTIDE SEQUENCE [LARGE SCALE GENOMIC DNA]</scope>
    <source>
        <strain evidence="2 3">NSA23</strain>
    </source>
</reference>
<keyword evidence="3" id="KW-1185">Reference proteome</keyword>
<dbReference type="PANTHER" id="PTHR33608">
    <property type="entry name" value="BLL2464 PROTEIN"/>
    <property type="match status" value="1"/>
</dbReference>
<protein>
    <submittedName>
        <fullName evidence="2">DUF58 domain-containing protein</fullName>
    </submittedName>
</protein>
<evidence type="ECO:0000313" key="3">
    <source>
        <dbReference type="Proteomes" id="UP001628091"/>
    </source>
</evidence>
<dbReference type="Proteomes" id="UP001628091">
    <property type="component" value="Unassembled WGS sequence"/>
</dbReference>
<evidence type="ECO:0000259" key="1">
    <source>
        <dbReference type="Pfam" id="PF01882"/>
    </source>
</evidence>
<evidence type="ECO:0000313" key="2">
    <source>
        <dbReference type="EMBL" id="GAB1583986.1"/>
    </source>
</evidence>
<dbReference type="EMBL" id="BAAFZP010000002">
    <property type="protein sequence ID" value="GAB1583986.1"/>
    <property type="molecule type" value="Genomic_DNA"/>
</dbReference>
<feature type="domain" description="DUF58" evidence="1">
    <location>
        <begin position="53"/>
        <end position="253"/>
    </location>
</feature>
<dbReference type="PANTHER" id="PTHR33608:SF6">
    <property type="entry name" value="BLL2464 PROTEIN"/>
    <property type="match status" value="1"/>
</dbReference>
<dbReference type="InterPro" id="IPR036465">
    <property type="entry name" value="vWFA_dom_sf"/>
</dbReference>
<gene>
    <name evidence="2" type="ORF">PPNSA23_39290</name>
</gene>
<accession>A0ABQ0H4Y2</accession>
<dbReference type="SUPFAM" id="SSF53300">
    <property type="entry name" value="vWA-like"/>
    <property type="match status" value="1"/>
</dbReference>
<comment type="caution">
    <text evidence="2">The sequence shown here is derived from an EMBL/GenBank/DDBJ whole genome shotgun (WGS) entry which is preliminary data.</text>
</comment>
<name>A0ABQ0H4Y2_9HYPH</name>